<sequence>MSDRTEFAVRCIEIEVHTDSCSIGVTSKFDVERSKVWLEIVLDRLLLAFGSTLELARDIWLKFRQMAEAGKF</sequence>
<evidence type="ECO:0000313" key="1">
    <source>
        <dbReference type="EMBL" id="MBE9042026.1"/>
    </source>
</evidence>
<dbReference type="Proteomes" id="UP000621799">
    <property type="component" value="Unassembled WGS sequence"/>
</dbReference>
<dbReference type="AlphaFoldDB" id="A0A928ZAV4"/>
<keyword evidence="2" id="KW-1185">Reference proteome</keyword>
<reference evidence="1" key="1">
    <citation type="submission" date="2020-10" db="EMBL/GenBank/DDBJ databases">
        <authorList>
            <person name="Castelo-Branco R."/>
            <person name="Eusebio N."/>
            <person name="Adriana R."/>
            <person name="Vieira A."/>
            <person name="Brugerolle De Fraissinette N."/>
            <person name="Rezende De Castro R."/>
            <person name="Schneider M.P."/>
            <person name="Vasconcelos V."/>
            <person name="Leao P.N."/>
        </authorList>
    </citation>
    <scope>NUCLEOTIDE SEQUENCE</scope>
    <source>
        <strain evidence="1">LEGE 11467</strain>
    </source>
</reference>
<proteinExistence type="predicted"/>
<dbReference type="EMBL" id="JADEXN010000283">
    <property type="protein sequence ID" value="MBE9042026.1"/>
    <property type="molecule type" value="Genomic_DNA"/>
</dbReference>
<accession>A0A928ZAV4</accession>
<evidence type="ECO:0000313" key="2">
    <source>
        <dbReference type="Proteomes" id="UP000621799"/>
    </source>
</evidence>
<dbReference type="RefSeq" id="WP_264322208.1">
    <property type="nucleotide sequence ID" value="NZ_JADEXN010000283.1"/>
</dbReference>
<organism evidence="1 2">
    <name type="scientific">Zarconia navalis LEGE 11467</name>
    <dbReference type="NCBI Taxonomy" id="1828826"/>
    <lineage>
        <taxon>Bacteria</taxon>
        <taxon>Bacillati</taxon>
        <taxon>Cyanobacteriota</taxon>
        <taxon>Cyanophyceae</taxon>
        <taxon>Oscillatoriophycideae</taxon>
        <taxon>Oscillatoriales</taxon>
        <taxon>Oscillatoriales incertae sedis</taxon>
        <taxon>Zarconia</taxon>
        <taxon>Zarconia navalis</taxon>
    </lineage>
</organism>
<name>A0A928ZAV4_9CYAN</name>
<protein>
    <submittedName>
        <fullName evidence="1">Uncharacterized protein</fullName>
    </submittedName>
</protein>
<comment type="caution">
    <text evidence="1">The sequence shown here is derived from an EMBL/GenBank/DDBJ whole genome shotgun (WGS) entry which is preliminary data.</text>
</comment>
<gene>
    <name evidence="1" type="ORF">IQ235_14695</name>
</gene>